<dbReference type="EMBL" id="JABXBU010002228">
    <property type="protein sequence ID" value="KAF8771187.1"/>
    <property type="molecule type" value="Genomic_DNA"/>
</dbReference>
<keyword evidence="2" id="KW-0677">Repeat</keyword>
<evidence type="ECO:0000313" key="8">
    <source>
        <dbReference type="Proteomes" id="UP000807504"/>
    </source>
</evidence>
<evidence type="ECO:0000256" key="2">
    <source>
        <dbReference type="ARBA" id="ARBA00022737"/>
    </source>
</evidence>
<evidence type="ECO:0000256" key="4">
    <source>
        <dbReference type="SAM" id="MobiDB-lite"/>
    </source>
</evidence>
<name>A0A8T0EEP5_ARGBR</name>
<dbReference type="GO" id="GO:0005509">
    <property type="term" value="F:calcium ion binding"/>
    <property type="evidence" value="ECO:0007669"/>
    <property type="project" value="InterPro"/>
</dbReference>
<keyword evidence="5" id="KW-0812">Transmembrane</keyword>
<keyword evidence="3" id="KW-0106">Calcium</keyword>
<evidence type="ECO:0000256" key="5">
    <source>
        <dbReference type="SAM" id="Phobius"/>
    </source>
</evidence>
<dbReference type="InterPro" id="IPR015070">
    <property type="entry name" value="EF_hand_DJBP"/>
</dbReference>
<dbReference type="SMART" id="SM00054">
    <property type="entry name" value="EFh"/>
    <property type="match status" value="4"/>
</dbReference>
<dbReference type="InterPro" id="IPR011992">
    <property type="entry name" value="EF-hand-dom_pair"/>
</dbReference>
<feature type="domain" description="EF-hand" evidence="6">
    <location>
        <begin position="164"/>
        <end position="188"/>
    </location>
</feature>
<feature type="compositionally biased region" description="Basic and acidic residues" evidence="4">
    <location>
        <begin position="733"/>
        <end position="743"/>
    </location>
</feature>
<evidence type="ECO:0000313" key="7">
    <source>
        <dbReference type="EMBL" id="KAF8771187.1"/>
    </source>
</evidence>
<feature type="transmembrane region" description="Helical" evidence="5">
    <location>
        <begin position="1523"/>
        <end position="1545"/>
    </location>
</feature>
<feature type="region of interest" description="Disordered" evidence="4">
    <location>
        <begin position="681"/>
        <end position="743"/>
    </location>
</feature>
<dbReference type="PANTHER" id="PTHR20875">
    <property type="entry name" value="EF-HAND CALCIUM-BINDING DOMAIN-CONTAINING PROTEIN 6-RELATED"/>
    <property type="match status" value="1"/>
</dbReference>
<reference evidence="7" key="2">
    <citation type="submission" date="2020-06" db="EMBL/GenBank/DDBJ databases">
        <authorList>
            <person name="Sheffer M."/>
        </authorList>
    </citation>
    <scope>NUCLEOTIDE SEQUENCE</scope>
</reference>
<protein>
    <submittedName>
        <fullName evidence="7">EF-hand calcium-binding domain-containing</fullName>
    </submittedName>
</protein>
<organism evidence="7 8">
    <name type="scientific">Argiope bruennichi</name>
    <name type="common">Wasp spider</name>
    <name type="synonym">Aranea bruennichi</name>
    <dbReference type="NCBI Taxonomy" id="94029"/>
    <lineage>
        <taxon>Eukaryota</taxon>
        <taxon>Metazoa</taxon>
        <taxon>Ecdysozoa</taxon>
        <taxon>Arthropoda</taxon>
        <taxon>Chelicerata</taxon>
        <taxon>Arachnida</taxon>
        <taxon>Araneae</taxon>
        <taxon>Araneomorphae</taxon>
        <taxon>Entelegynae</taxon>
        <taxon>Araneoidea</taxon>
        <taxon>Araneidae</taxon>
        <taxon>Argiope</taxon>
    </lineage>
</organism>
<dbReference type="InterPro" id="IPR018247">
    <property type="entry name" value="EF_Hand_1_Ca_BS"/>
</dbReference>
<dbReference type="PROSITE" id="PS50222">
    <property type="entry name" value="EF_HAND_2"/>
    <property type="match status" value="3"/>
</dbReference>
<dbReference type="InterPro" id="IPR052603">
    <property type="entry name" value="EFCB6"/>
</dbReference>
<keyword evidence="5" id="KW-1133">Transmembrane helix</keyword>
<feature type="domain" description="EF-hand" evidence="6">
    <location>
        <begin position="289"/>
        <end position="324"/>
    </location>
</feature>
<accession>A0A8T0EEP5</accession>
<dbReference type="Pfam" id="PF08976">
    <property type="entry name" value="EF-hand_11"/>
    <property type="match status" value="2"/>
</dbReference>
<reference evidence="7" key="1">
    <citation type="journal article" date="2020" name="bioRxiv">
        <title>Chromosome-level reference genome of the European wasp spider Argiope bruennichi: a resource for studies on range expansion and evolutionary adaptation.</title>
        <authorList>
            <person name="Sheffer M.M."/>
            <person name="Hoppe A."/>
            <person name="Krehenwinkel H."/>
            <person name="Uhl G."/>
            <person name="Kuss A.W."/>
            <person name="Jensen L."/>
            <person name="Jensen C."/>
            <person name="Gillespie R.G."/>
            <person name="Hoff K.J."/>
            <person name="Prost S."/>
        </authorList>
    </citation>
    <scope>NUCLEOTIDE SEQUENCE</scope>
</reference>
<keyword evidence="5" id="KW-0472">Membrane</keyword>
<dbReference type="InterPro" id="IPR002048">
    <property type="entry name" value="EF_hand_dom"/>
</dbReference>
<evidence type="ECO:0000256" key="3">
    <source>
        <dbReference type="ARBA" id="ARBA00022837"/>
    </source>
</evidence>
<dbReference type="Gene3D" id="1.10.238.10">
    <property type="entry name" value="EF-hand"/>
    <property type="match status" value="5"/>
</dbReference>
<dbReference type="PANTHER" id="PTHR20875:SF2">
    <property type="entry name" value="EF-HAND CALCIUM-BINDING DOMAIN-CONTAINING PROTEIN 6"/>
    <property type="match status" value="1"/>
</dbReference>
<proteinExistence type="predicted"/>
<feature type="region of interest" description="Disordered" evidence="4">
    <location>
        <begin position="1032"/>
        <end position="1051"/>
    </location>
</feature>
<feature type="domain" description="EF-hand" evidence="6">
    <location>
        <begin position="53"/>
        <end position="88"/>
    </location>
</feature>
<dbReference type="PROSITE" id="PS00018">
    <property type="entry name" value="EF_HAND_1"/>
    <property type="match status" value="1"/>
</dbReference>
<sequence length="1624" mass="185809">MGPENDKRCGSPAYSRIASSASVSSIASFPDYDLRPNMKLEDIKNRLSGLVGSKGSDLIQACKNFDRRSTNKIPKAQFRQVLRTFCFPITAAQFNALLNEVCNMNQPGKINYVDFFTRISGGKNINVQITSEKVSDDLPIDEVELRIKQKIKSRLYDIIRAFWLFDINKDGLIQKTELRRIIRNYCFDLSDELFDDLWKNYDPKLTGVIKYKDFLIRLGINADRYQMYMPSETVAQALCWSDKKAKDTTDEICLEQRSRRAAIENRDDPAIQGLPIEEIENVLMKRLQRRAKTLKNIFKLFDYENNGQISLSDFRGAINFFALPMSTSLFNRVLKRLELNCSDPDYKINYHDFLEKFCKQSSGAGAQKSHQRESEKLDCYPVIQRIKNHVLNPDARLRSVFTKTTQDKEWQITRQELRKAIESSLDFRLTDDEFKELVTILDPGNTNVINCMDFLQLFDGPCEGVFMGGDSLSSRNSGPKDESKYKDLHGNRLKSKLKHNLNKNILDVEKAILVCDLHQSGFILPEKLHNILNGLCMPLTDDQFQEIISEFRLHGDSLNYKEILDAYKKSPGEDTKKWISTIDKLATFKSRCPPELPVDEVEEILRECVQSRKTAMLKDFKALDVCNVGVACKDDARNILNKFSFRFSDKQFNELWKKFPVNKYNQLVYDQFLEQYAPSGAQAKTKTVPKSSAEHSDSSKSKPTPAPTSPDRGSSVGGNRSGSSSPPCGMHQKYSERRSDEENRKTAKEILYASAPHLRRIIDTIEPAIVRNFRTIRFHLRRADPKVTGFVDFNVLKNILAKSGIQFNKEDEFHVLEYFDSHLSVILLKPRNVYAFSSDGTSKDNSEFASDTEGKDIKQLSQTELIFTVESSKENYPDDKISDSAEKVIEPTENEHEHELEPEQTQVADDLFDSNEVPITKSSSEIQINSDIASPQQDEINIDLNQKFSSQNHEFEIKELPETGLNHFEENFIDNPPSPIDQKPEYHFNGEQNLEFYRNSENEHSSPTSEESNHRKLRSLEDGFQSLDSEAMPHQNRLKESDDKLPDHNQTGSLTEVMKETLLNQTGQHFLEATSSIESKAIEQVKNDGNANEEIHLDEATENIIHQLSGRADLEFKEQAEVENGLNFNEDTLLNQTAESFIPESASSVKSNLAKVENGDKSITQIDLNELTGRNELKLNERAEAKNDFSINEDTHLNQTIDGFVHELANSVETNTLEQAEIEDNFKPISQNILNENSYITEDNTRKDVLKNENENFHPFNSSVTEVNRHNITGSETMPINHISDLDSHGESELALESFERANNNSSNSVSNDIELFNDQTLPEQKAAVEESLSPPNNAFNINPDGNSEYSESLHVRNIDSENIVRNISFPPEDVKEIESFKHPDSIYSANYHSEPDNLMPNNAAPVTAEDSHDLISNYEVKLNERIKKEFVTCKTTDCLMTATHTDDETADIGSELTPNSEKEDDRILYVDSELESTLDPKLIRNYSAHEENRGTFEYLENIEFNLYEVLHIIKTDKNVRAYIFNIIILYFPVLVCDVLLWIVIVKLIRHIRRQIISNQRLKPSESLVVQQNESEDVDRPISTRFNLHEKSKRSEKESDEDFIDSNSEFLCINSEQKIWYPPS</sequence>
<dbReference type="SUPFAM" id="SSF47473">
    <property type="entry name" value="EF-hand"/>
    <property type="match status" value="3"/>
</dbReference>
<feature type="region of interest" description="Disordered" evidence="4">
    <location>
        <begin position="1326"/>
        <end position="1346"/>
    </location>
</feature>
<evidence type="ECO:0000256" key="1">
    <source>
        <dbReference type="ARBA" id="ARBA00022553"/>
    </source>
</evidence>
<dbReference type="FunFam" id="1.10.238.10:FF:000121">
    <property type="entry name" value="EF-hand calcium-binding domain-containing protein 6"/>
    <property type="match status" value="1"/>
</dbReference>
<dbReference type="Pfam" id="PF13499">
    <property type="entry name" value="EF-hand_7"/>
    <property type="match status" value="1"/>
</dbReference>
<dbReference type="Pfam" id="PF13833">
    <property type="entry name" value="EF-hand_8"/>
    <property type="match status" value="1"/>
</dbReference>
<feature type="compositionally biased region" description="Basic and acidic residues" evidence="4">
    <location>
        <begin position="1037"/>
        <end position="1047"/>
    </location>
</feature>
<evidence type="ECO:0000259" key="6">
    <source>
        <dbReference type="PROSITE" id="PS50222"/>
    </source>
</evidence>
<gene>
    <name evidence="7" type="ORF">HNY73_018637</name>
</gene>
<keyword evidence="1" id="KW-0597">Phosphoprotein</keyword>
<comment type="caution">
    <text evidence="7">The sequence shown here is derived from an EMBL/GenBank/DDBJ whole genome shotgun (WGS) entry which is preliminary data.</text>
</comment>
<dbReference type="GO" id="GO:0005654">
    <property type="term" value="C:nucleoplasm"/>
    <property type="evidence" value="ECO:0007669"/>
    <property type="project" value="TreeGrafter"/>
</dbReference>
<keyword evidence="8" id="KW-1185">Reference proteome</keyword>
<feature type="compositionally biased region" description="Polar residues" evidence="4">
    <location>
        <begin position="1334"/>
        <end position="1346"/>
    </location>
</feature>
<dbReference type="Proteomes" id="UP000807504">
    <property type="component" value="Unassembled WGS sequence"/>
</dbReference>